<evidence type="ECO:0000256" key="9">
    <source>
        <dbReference type="PIRSR" id="PIRSR602401-1"/>
    </source>
</evidence>
<sequence>MISQIPFILFITLITLSFSFFLSMKLKRKNIMKTRRLPPGPRKLPIIGNLHQLGNLPHRSLQNLSKAYGDLMFLQLGSIPALVVSSPNMAQEIFKNHDLIFSGRPPLYAIKRFTYDLSSISSAPYGDYWREVRKIVVLELMTVKRVQSFANIRAEEVALMIDRIKNSGRSTVDLSSLEFSLSNNIVSRVALGTTNCIDRGKNNRFQEILHEIQQLAGEFNLADFFPGMDWINKFNGVDKRMKKYFEDLDTFFDKVIEEHVDPRRSKSDEEDIIDVLLRIQKDPFQTIKLKDEHLKGVLVDVFVAGTDTSAATIVWTMAELIRNPEIKQKAQQEVRKIAEGKPKVEESDLPRLTYLKLIIKESFRLHPPAPLLVPRETTQNCTVGNKNYFIPAKTRVFFNATAISKDPGFWEDPERFCPERFTSGEIDFRGQNFELLPFGAGRRGCPGINFALAVVELALANLLFRFDWGLEEGIEVKDIDMEEAVGITMHKKTPLRLVAFEVAKEEKKCL</sequence>
<keyword evidence="8 10" id="KW-0503">Monooxygenase</keyword>
<name>A0A2G9IBB7_9LAMI</name>
<keyword evidence="11" id="KW-0472">Membrane</keyword>
<evidence type="ECO:0000313" key="12">
    <source>
        <dbReference type="EMBL" id="PIN27048.1"/>
    </source>
</evidence>
<dbReference type="Pfam" id="PF00067">
    <property type="entry name" value="p450"/>
    <property type="match status" value="1"/>
</dbReference>
<dbReference type="PRINTS" id="PR00385">
    <property type="entry name" value="P450"/>
</dbReference>
<evidence type="ECO:0000256" key="2">
    <source>
        <dbReference type="ARBA" id="ARBA00004167"/>
    </source>
</evidence>
<dbReference type="PROSITE" id="PS00086">
    <property type="entry name" value="CYTOCHROME_P450"/>
    <property type="match status" value="1"/>
</dbReference>
<comment type="caution">
    <text evidence="12">The sequence shown here is derived from an EMBL/GenBank/DDBJ whole genome shotgun (WGS) entry which is preliminary data.</text>
</comment>
<dbReference type="OrthoDB" id="2789670at2759"/>
<protein>
    <submittedName>
        <fullName evidence="12">Cytochrome P450 CYP2 subfamily</fullName>
        <ecNumber evidence="12">1.14.13.120</ecNumber>
    </submittedName>
</protein>
<evidence type="ECO:0000256" key="4">
    <source>
        <dbReference type="ARBA" id="ARBA00022617"/>
    </source>
</evidence>
<keyword evidence="5 9" id="KW-0479">Metal-binding</keyword>
<dbReference type="STRING" id="429701.A0A2G9IBB7"/>
<evidence type="ECO:0000256" key="6">
    <source>
        <dbReference type="ARBA" id="ARBA00023002"/>
    </source>
</evidence>
<reference evidence="13" key="1">
    <citation type="journal article" date="2018" name="Gigascience">
        <title>Genome assembly of the Pink Ipe (Handroanthus impetiginosus, Bignoniaceae), a highly valued, ecologically keystone Neotropical timber forest tree.</title>
        <authorList>
            <person name="Silva-Junior O.B."/>
            <person name="Grattapaglia D."/>
            <person name="Novaes E."/>
            <person name="Collevatti R.G."/>
        </authorList>
    </citation>
    <scope>NUCLEOTIDE SEQUENCE [LARGE SCALE GENOMIC DNA]</scope>
    <source>
        <strain evidence="13">cv. UFG-1</strain>
    </source>
</reference>
<organism evidence="12 13">
    <name type="scientific">Handroanthus impetiginosus</name>
    <dbReference type="NCBI Taxonomy" id="429701"/>
    <lineage>
        <taxon>Eukaryota</taxon>
        <taxon>Viridiplantae</taxon>
        <taxon>Streptophyta</taxon>
        <taxon>Embryophyta</taxon>
        <taxon>Tracheophyta</taxon>
        <taxon>Spermatophyta</taxon>
        <taxon>Magnoliopsida</taxon>
        <taxon>eudicotyledons</taxon>
        <taxon>Gunneridae</taxon>
        <taxon>Pentapetalae</taxon>
        <taxon>asterids</taxon>
        <taxon>lamiids</taxon>
        <taxon>Lamiales</taxon>
        <taxon>Bignoniaceae</taxon>
        <taxon>Crescentiina</taxon>
        <taxon>Tabebuia alliance</taxon>
        <taxon>Handroanthus</taxon>
    </lineage>
</organism>
<dbReference type="InterPro" id="IPR002401">
    <property type="entry name" value="Cyt_P450_E_grp-I"/>
</dbReference>
<dbReference type="InterPro" id="IPR001128">
    <property type="entry name" value="Cyt_P450"/>
</dbReference>
<feature type="binding site" description="axial binding residue" evidence="9">
    <location>
        <position position="445"/>
    </location>
    <ligand>
        <name>heme</name>
        <dbReference type="ChEBI" id="CHEBI:30413"/>
    </ligand>
    <ligandPart>
        <name>Fe</name>
        <dbReference type="ChEBI" id="CHEBI:18248"/>
    </ligandPart>
</feature>
<dbReference type="FunFam" id="1.10.630.10:FF:000011">
    <property type="entry name" value="Cytochrome P450 83B1"/>
    <property type="match status" value="1"/>
</dbReference>
<dbReference type="GO" id="GO:0004497">
    <property type="term" value="F:monooxygenase activity"/>
    <property type="evidence" value="ECO:0007669"/>
    <property type="project" value="UniProtKB-KW"/>
</dbReference>
<keyword evidence="7 9" id="KW-0408">Iron</keyword>
<keyword evidence="11" id="KW-1133">Transmembrane helix</keyword>
<evidence type="ECO:0000313" key="13">
    <source>
        <dbReference type="Proteomes" id="UP000231279"/>
    </source>
</evidence>
<evidence type="ECO:0000256" key="11">
    <source>
        <dbReference type="SAM" id="Phobius"/>
    </source>
</evidence>
<evidence type="ECO:0000256" key="3">
    <source>
        <dbReference type="ARBA" id="ARBA00010617"/>
    </source>
</evidence>
<gene>
    <name evidence="12" type="ORF">CDL12_00180</name>
</gene>
<evidence type="ECO:0000256" key="7">
    <source>
        <dbReference type="ARBA" id="ARBA00023004"/>
    </source>
</evidence>
<keyword evidence="6 10" id="KW-0560">Oxidoreductase</keyword>
<dbReference type="CDD" id="cd11072">
    <property type="entry name" value="CYP71-like"/>
    <property type="match status" value="1"/>
</dbReference>
<dbReference type="SUPFAM" id="SSF48264">
    <property type="entry name" value="Cytochrome P450"/>
    <property type="match status" value="1"/>
</dbReference>
<dbReference type="InterPro" id="IPR017972">
    <property type="entry name" value="Cyt_P450_CS"/>
</dbReference>
<dbReference type="EMBL" id="NKXS01000016">
    <property type="protein sequence ID" value="PIN27048.1"/>
    <property type="molecule type" value="Genomic_DNA"/>
</dbReference>
<comment type="cofactor">
    <cofactor evidence="1 9">
        <name>heme</name>
        <dbReference type="ChEBI" id="CHEBI:30413"/>
    </cofactor>
</comment>
<dbReference type="Proteomes" id="UP000231279">
    <property type="component" value="Unassembled WGS sequence"/>
</dbReference>
<proteinExistence type="inferred from homology"/>
<comment type="similarity">
    <text evidence="3 10">Belongs to the cytochrome P450 family.</text>
</comment>
<comment type="subcellular location">
    <subcellularLocation>
        <location evidence="2">Membrane</location>
        <topology evidence="2">Single-pass membrane protein</topology>
    </subcellularLocation>
</comment>
<dbReference type="AlphaFoldDB" id="A0A2G9IBB7"/>
<keyword evidence="4 9" id="KW-0349">Heme</keyword>
<evidence type="ECO:0000256" key="5">
    <source>
        <dbReference type="ARBA" id="ARBA00022723"/>
    </source>
</evidence>
<keyword evidence="11" id="KW-0812">Transmembrane</keyword>
<evidence type="ECO:0000256" key="1">
    <source>
        <dbReference type="ARBA" id="ARBA00001971"/>
    </source>
</evidence>
<dbReference type="GO" id="GO:0020037">
    <property type="term" value="F:heme binding"/>
    <property type="evidence" value="ECO:0007669"/>
    <property type="project" value="InterPro"/>
</dbReference>
<evidence type="ECO:0000256" key="8">
    <source>
        <dbReference type="ARBA" id="ARBA00023033"/>
    </source>
</evidence>
<dbReference type="PRINTS" id="PR00463">
    <property type="entry name" value="EP450I"/>
</dbReference>
<dbReference type="GO" id="GO:0016705">
    <property type="term" value="F:oxidoreductase activity, acting on paired donors, with incorporation or reduction of molecular oxygen"/>
    <property type="evidence" value="ECO:0007669"/>
    <property type="project" value="InterPro"/>
</dbReference>
<dbReference type="GO" id="GO:0005506">
    <property type="term" value="F:iron ion binding"/>
    <property type="evidence" value="ECO:0007669"/>
    <property type="project" value="InterPro"/>
</dbReference>
<dbReference type="PANTHER" id="PTHR47955">
    <property type="entry name" value="CYTOCHROME P450 FAMILY 71 PROTEIN"/>
    <property type="match status" value="1"/>
</dbReference>
<dbReference type="InterPro" id="IPR036396">
    <property type="entry name" value="Cyt_P450_sf"/>
</dbReference>
<keyword evidence="13" id="KW-1185">Reference proteome</keyword>
<dbReference type="EC" id="1.14.13.120" evidence="12"/>
<feature type="transmembrane region" description="Helical" evidence="11">
    <location>
        <begin position="6"/>
        <end position="26"/>
    </location>
</feature>
<dbReference type="GO" id="GO:0016020">
    <property type="term" value="C:membrane"/>
    <property type="evidence" value="ECO:0007669"/>
    <property type="project" value="UniProtKB-SubCell"/>
</dbReference>
<accession>A0A2G9IBB7</accession>
<evidence type="ECO:0000256" key="10">
    <source>
        <dbReference type="RuleBase" id="RU000461"/>
    </source>
</evidence>
<dbReference type="PANTHER" id="PTHR47955:SF19">
    <property type="entry name" value="CYTOCHROME P450 71A9-LIKE ISOFORM X1"/>
    <property type="match status" value="1"/>
</dbReference>
<dbReference type="Gene3D" id="1.10.630.10">
    <property type="entry name" value="Cytochrome P450"/>
    <property type="match status" value="1"/>
</dbReference>